<name>A0AC61TF30_EDWTA</name>
<organism evidence="1 2">
    <name type="scientific">Edwardsiella tarda ATCC 15947 = NBRC 105688</name>
    <dbReference type="NCBI Taxonomy" id="667121"/>
    <lineage>
        <taxon>Bacteria</taxon>
        <taxon>Pseudomonadati</taxon>
        <taxon>Pseudomonadota</taxon>
        <taxon>Gammaproteobacteria</taxon>
        <taxon>Enterobacterales</taxon>
        <taxon>Hafniaceae</taxon>
        <taxon>Edwardsiella</taxon>
    </lineage>
</organism>
<accession>A0AC61TF30</accession>
<evidence type="ECO:0000313" key="1">
    <source>
        <dbReference type="EMBL" id="UCP99097.1"/>
    </source>
</evidence>
<reference evidence="1" key="1">
    <citation type="submission" date="2021-09" db="EMBL/GenBank/DDBJ databases">
        <title>Comparative genomics of Edwardsiella genus reveals species-based diversity.</title>
        <authorList>
            <person name="Tekedar H.C."/>
            <person name="Kumru S."/>
            <person name="Waldbieser G.C."/>
            <person name="Reichley S.R."/>
            <person name="Lawrence M.L."/>
            <person name="Griffin M.J."/>
        </authorList>
    </citation>
    <scope>NUCLEOTIDE SEQUENCE</scope>
    <source>
        <strain evidence="1">ATCC 15947</strain>
    </source>
</reference>
<dbReference type="Proteomes" id="UP000245918">
    <property type="component" value="Chromosome"/>
</dbReference>
<keyword evidence="2" id="KW-1185">Reference proteome</keyword>
<evidence type="ECO:0000313" key="2">
    <source>
        <dbReference type="Proteomes" id="UP000245918"/>
    </source>
</evidence>
<sequence length="1684" mass="175378">MMKDQSPLPHLSLASPQRATDTCATPRNMMIWLKPLRQGALSLGLLVMPLSGTAQDPPPQNVVTSPTRALQGDEAVAHNPLVPTVGLLGQSLASHPTSDAASGIARTMATRAANDEIQTWLSRYGNARVQLNVDKNFTLQDSAFDWLLPLYNDESWTVFSQLGARNKDRRNTLNAGLGVRTLQGGWLLGVNSFYDYDLSGHNRRLGLGLEAWTDYWRLSGNQYLRLSDWRASRDITDYDERPANGFDIRINGWLPTLPQLGGSFIYEQYRGDHVALFGRNTLQANPYAFTAGINYTPFPLLTLGLDERRGKGGQHDTQVSATLTYRLADDGSAQLDSSRVAAMRTLANSRHDFVERNNDIVLAYRQPNLLNISSTEYLEGYAGESAAIQVSINSKHAIDYLDWQNTASFLLAGGSINVLPNNSLALIYPPYNQQGENRYNIDVIAYDIKGHRSNLSTTRIQVLQSQREIVPTILAGNLIVTQDNAKADGSAQNAVRARVTDANGNPLANQTVQFSADNGATLSAQQAASDADGYVTVTLTSLTAGPSHVSATLSNHSQASVTTTFVADDSRATILNGNLIVTQDNAKADGSAQNAVRARVTDANGNPLANQTVQFSADNGATLSAQQAASDADGYVTVTLTSLTTGPSLVNATLSNHSQARVTTTFVADDASASILNGNLIVTQDNAKADGSAQNAVRARVTDANGNPLANQTVQFSADNGATLSVQQAASDADGYVTVTLTSLTAGPSHVSATLSNHSQASVTTTFVADDASATILNGNLIVTQDNAKADGNAQNAARARVTDANGNPLANQTVQFSADNGATLSAQQAASDADGYVTVTLTSLTAGPSLVSATLSNHSQASVTTTFVADDASASILNGNLIVTQDNAKADGNAQNAVRARVTDANGNPLANQTVQFSADNGATLSVQQAASDADGYVTVTLTSLTAGPSLVSATLSNHSQASVTTTFVADDASASILNGNLIVTQDNAKADGNAQNAVRARVTDANGNPLANQTVQFSADNGATLSAQQAASDADGYVTVTLTSLTAGPSLVSATLSNHSQASVTTTFVADDASASILNGNLIVTQDNAKADGNAQNAVRARVTDANGNPLANQTVQFSADNGATLSAQQAASDADGYVTVTLTSLTAGPSHVSATLSNHSQASVTTTFVADDASASILNGNLIVTQDNAKADGNAQNAVRARVTDANGNPLANQTVQFSADNGATLSAQQAASDADGYVTVTLTSLTAGPSHVSATLSNHSQASVTTTFVADDASASILNGNLIVTQDNAKADGNAQNAVRARVTDANGNPLANQTVQFSADNGATLSTQQAASDADGYVTVTLTSLTAGPSLVNATLSNHSQASVTTTFVADDASASILNGNLIVTQDNAKADGSAQNAVRARVTDANGNPLANQTVQFSADNGATLSAQQAASDADGYVTVTLTSLTDGPSHVSATLSNNNQASVITTFAPYDVLTGVLVNGKIFTVNEGFPSTGFIGAKFQLQINNDTARNSAYTWSSSAPGWVSISPTGEVQLTAEPATRQPVTLTATAKDGGDTLTYHFDIRDWFISAGAWNYMSADDADAWCSTQGNGYQVPSYTRVTNTTFNLSPGYRDIGGLWTEWGAMASYPASGLPSDQTWSKELRGSTQRYTTGLTTGYLYAISIASGAGQSLVICNRSL</sequence>
<gene>
    <name evidence="1" type="ORF">DCL27_10400</name>
</gene>
<proteinExistence type="predicted"/>
<dbReference type="EMBL" id="CP084506">
    <property type="protein sequence ID" value="UCP99097.1"/>
    <property type="molecule type" value="Genomic_DNA"/>
</dbReference>
<protein>
    <submittedName>
        <fullName evidence="1">Ig-like domain-containing protein</fullName>
    </submittedName>
</protein>